<sequence>MAAADAAIAVRDGQTALALRLAKHLAPPPPGGGGAGYSATASAAANNNNVAFSPVSVHAALALTAAGARGATLAQLLAFLGAPSAEELADFGRRVADRVLADRSDAGGPRVLFGGGVWVDAARGGLTEAFRDVAAEAYKSEARTVSFTEEPEAAVEMINSWVKKATDNLIDSIISTGDIDADTDLVLANAVYFKGAWLEPFNPYATNRGTFHRLDGGLAEAEFMRSGIWSLDVACMDGFKVLKLPYERGAAGTGSGQLKRRRGQQVAGKSKATAPSTEANEGTQYSMLFFLPDVRDGLSTMVDMVTASPSFLYGILAEMKERPVVMELPKFAITFSWGDLKGDLRRLGLSLPFSPEAADLRGMCKGDDEVVVAGPGAARRPTFLSKVAHTAVVKVNEVGTEAAAVTVHLRGGGGPPPDLVEFNADHPFTFFIMEERSGVIVFAGHVLDPSK</sequence>
<evidence type="ECO:0000256" key="1">
    <source>
        <dbReference type="ARBA" id="ARBA00009500"/>
    </source>
</evidence>
<dbReference type="CDD" id="cd02043">
    <property type="entry name" value="serpinP_plants"/>
    <property type="match status" value="1"/>
</dbReference>
<dbReference type="Gene3D" id="2.30.39.10">
    <property type="entry name" value="Alpha-1-antitrypsin, domain 1"/>
    <property type="match status" value="1"/>
</dbReference>
<evidence type="ECO:0000313" key="5">
    <source>
        <dbReference type="EMBL" id="KAG0530360.1"/>
    </source>
</evidence>
<comment type="caution">
    <text evidence="5">The sequence shown here is derived from an EMBL/GenBank/DDBJ whole genome shotgun (WGS) entry which is preliminary data.</text>
</comment>
<comment type="similarity">
    <text evidence="1 2">Belongs to the serpin family.</text>
</comment>
<evidence type="ECO:0000256" key="2">
    <source>
        <dbReference type="RuleBase" id="RU000411"/>
    </source>
</evidence>
<reference evidence="5" key="1">
    <citation type="journal article" date="2019" name="BMC Genomics">
        <title>A new reference genome for Sorghum bicolor reveals high levels of sequence similarity between sweet and grain genotypes: implications for the genetics of sugar metabolism.</title>
        <authorList>
            <person name="Cooper E.A."/>
            <person name="Brenton Z.W."/>
            <person name="Flinn B.S."/>
            <person name="Jenkins J."/>
            <person name="Shu S."/>
            <person name="Flowers D."/>
            <person name="Luo F."/>
            <person name="Wang Y."/>
            <person name="Xia P."/>
            <person name="Barry K."/>
            <person name="Daum C."/>
            <person name="Lipzen A."/>
            <person name="Yoshinaga Y."/>
            <person name="Schmutz J."/>
            <person name="Saski C."/>
            <person name="Vermerris W."/>
            <person name="Kresovich S."/>
        </authorList>
    </citation>
    <scope>NUCLEOTIDE SEQUENCE</scope>
</reference>
<reference evidence="5" key="2">
    <citation type="submission" date="2020-10" db="EMBL/GenBank/DDBJ databases">
        <authorList>
            <person name="Cooper E.A."/>
            <person name="Brenton Z.W."/>
            <person name="Flinn B.S."/>
            <person name="Jenkins J."/>
            <person name="Shu S."/>
            <person name="Flowers D."/>
            <person name="Luo F."/>
            <person name="Wang Y."/>
            <person name="Xia P."/>
            <person name="Barry K."/>
            <person name="Daum C."/>
            <person name="Lipzen A."/>
            <person name="Yoshinaga Y."/>
            <person name="Schmutz J."/>
            <person name="Saski C."/>
            <person name="Vermerris W."/>
            <person name="Kresovich S."/>
        </authorList>
    </citation>
    <scope>NUCLEOTIDE SEQUENCE</scope>
</reference>
<dbReference type="EMBL" id="CM027684">
    <property type="protein sequence ID" value="KAG0530360.1"/>
    <property type="molecule type" value="Genomic_DNA"/>
</dbReference>
<dbReference type="Pfam" id="PF00079">
    <property type="entry name" value="Serpin"/>
    <property type="match status" value="2"/>
</dbReference>
<feature type="region of interest" description="Disordered" evidence="3">
    <location>
        <begin position="250"/>
        <end position="279"/>
    </location>
</feature>
<dbReference type="SUPFAM" id="SSF56574">
    <property type="entry name" value="Serpins"/>
    <property type="match status" value="1"/>
</dbReference>
<dbReference type="GO" id="GO:0005615">
    <property type="term" value="C:extracellular space"/>
    <property type="evidence" value="ECO:0007669"/>
    <property type="project" value="InterPro"/>
</dbReference>
<dbReference type="PANTHER" id="PTHR11461">
    <property type="entry name" value="SERINE PROTEASE INHIBITOR, SERPIN"/>
    <property type="match status" value="1"/>
</dbReference>
<evidence type="ECO:0000313" key="6">
    <source>
        <dbReference type="Proteomes" id="UP000807115"/>
    </source>
</evidence>
<name>A0A921QZY2_SORBI</name>
<dbReference type="Proteomes" id="UP000807115">
    <property type="component" value="Chromosome 5"/>
</dbReference>
<dbReference type="PANTHER" id="PTHR11461:SF313">
    <property type="entry name" value="SERPIN-Z5-RELATED"/>
    <property type="match status" value="1"/>
</dbReference>
<dbReference type="Gene3D" id="3.30.497.10">
    <property type="entry name" value="Antithrombin, subunit I, domain 2"/>
    <property type="match status" value="1"/>
</dbReference>
<protein>
    <recommendedName>
        <fullName evidence="4">Serpin domain-containing protein</fullName>
    </recommendedName>
</protein>
<dbReference type="InterPro" id="IPR042178">
    <property type="entry name" value="Serpin_sf_1"/>
</dbReference>
<evidence type="ECO:0000259" key="4">
    <source>
        <dbReference type="SMART" id="SM00093"/>
    </source>
</evidence>
<evidence type="ECO:0000256" key="3">
    <source>
        <dbReference type="SAM" id="MobiDB-lite"/>
    </source>
</evidence>
<dbReference type="InterPro" id="IPR000215">
    <property type="entry name" value="Serpin_fam"/>
</dbReference>
<dbReference type="SMART" id="SM00093">
    <property type="entry name" value="SERPIN"/>
    <property type="match status" value="1"/>
</dbReference>
<dbReference type="InterPro" id="IPR042185">
    <property type="entry name" value="Serpin_sf_2"/>
</dbReference>
<feature type="domain" description="Serpin" evidence="4">
    <location>
        <begin position="37"/>
        <end position="449"/>
    </location>
</feature>
<dbReference type="GO" id="GO:0004867">
    <property type="term" value="F:serine-type endopeptidase inhibitor activity"/>
    <property type="evidence" value="ECO:0007669"/>
    <property type="project" value="InterPro"/>
</dbReference>
<gene>
    <name evidence="5" type="ORF">BDA96_05G179300</name>
</gene>
<organism evidence="5 6">
    <name type="scientific">Sorghum bicolor</name>
    <name type="common">Sorghum</name>
    <name type="synonym">Sorghum vulgare</name>
    <dbReference type="NCBI Taxonomy" id="4558"/>
    <lineage>
        <taxon>Eukaryota</taxon>
        <taxon>Viridiplantae</taxon>
        <taxon>Streptophyta</taxon>
        <taxon>Embryophyta</taxon>
        <taxon>Tracheophyta</taxon>
        <taxon>Spermatophyta</taxon>
        <taxon>Magnoliopsida</taxon>
        <taxon>Liliopsida</taxon>
        <taxon>Poales</taxon>
        <taxon>Poaceae</taxon>
        <taxon>PACMAD clade</taxon>
        <taxon>Panicoideae</taxon>
        <taxon>Andropogonodae</taxon>
        <taxon>Andropogoneae</taxon>
        <taxon>Sorghinae</taxon>
        <taxon>Sorghum</taxon>
    </lineage>
</organism>
<accession>A0A921QZY2</accession>
<proteinExistence type="inferred from homology"/>
<dbReference type="AlphaFoldDB" id="A0A921QZY2"/>
<dbReference type="InterPro" id="IPR023796">
    <property type="entry name" value="Serpin_dom"/>
</dbReference>
<dbReference type="InterPro" id="IPR036186">
    <property type="entry name" value="Serpin_sf"/>
</dbReference>